<name>A0A4Q7KK71_9PSEU</name>
<comment type="caution">
    <text evidence="9">The sequence shown here is derived from an EMBL/GenBank/DDBJ whole genome shotgun (WGS) entry which is preliminary data.</text>
</comment>
<dbReference type="Proteomes" id="UP000294257">
    <property type="component" value="Unassembled WGS sequence"/>
</dbReference>
<dbReference type="AlphaFoldDB" id="A0A4Q7KK71"/>
<evidence type="ECO:0000313" key="10">
    <source>
        <dbReference type="Proteomes" id="UP000294257"/>
    </source>
</evidence>
<dbReference type="PANTHER" id="PTHR30561:SF0">
    <property type="entry name" value="GUANIDINIUM EXPORTER"/>
    <property type="match status" value="1"/>
</dbReference>
<feature type="transmembrane region" description="Helical" evidence="8">
    <location>
        <begin position="86"/>
        <end position="105"/>
    </location>
</feature>
<dbReference type="RefSeq" id="WP_130345484.1">
    <property type="nucleotide sequence ID" value="NZ_SGWQ01000006.1"/>
</dbReference>
<keyword evidence="2" id="KW-0813">Transport</keyword>
<sequence>MSRAWVILVAAGLLEIVWSVALKQADGLTRLVPTVIGIAVAAVSLGMLSIALADLPVGTAYAVWVGIGTVGVAVTGMALFGEAMSLSRLGFLLLIVAGIIGLKLVEA</sequence>
<dbReference type="SUPFAM" id="SSF103481">
    <property type="entry name" value="Multidrug resistance efflux transporter EmrE"/>
    <property type="match status" value="1"/>
</dbReference>
<evidence type="ECO:0000313" key="9">
    <source>
        <dbReference type="EMBL" id="RZS36855.1"/>
    </source>
</evidence>
<evidence type="ECO:0000256" key="3">
    <source>
        <dbReference type="ARBA" id="ARBA00022475"/>
    </source>
</evidence>
<keyword evidence="3" id="KW-1003">Cell membrane</keyword>
<keyword evidence="6 8" id="KW-0472">Membrane</keyword>
<protein>
    <submittedName>
        <fullName evidence="9">Quaternary ammonium compound-resistance protein SugE</fullName>
    </submittedName>
</protein>
<comment type="similarity">
    <text evidence="7">Belongs to the drug/metabolite transporter (DMT) superfamily. Small multidrug resistance (SMR) (TC 2.A.7.1) family.</text>
</comment>
<dbReference type="Pfam" id="PF00893">
    <property type="entry name" value="Multi_Drug_Res"/>
    <property type="match status" value="1"/>
</dbReference>
<dbReference type="PANTHER" id="PTHR30561">
    <property type="entry name" value="SMR FAMILY PROTON-DEPENDENT DRUG EFFLUX TRANSPORTER SUGE"/>
    <property type="match status" value="1"/>
</dbReference>
<accession>A0A4Q7KK71</accession>
<evidence type="ECO:0000256" key="4">
    <source>
        <dbReference type="ARBA" id="ARBA00022692"/>
    </source>
</evidence>
<dbReference type="InterPro" id="IPR045324">
    <property type="entry name" value="Small_multidrug_res"/>
</dbReference>
<dbReference type="Gene3D" id="1.10.3730.20">
    <property type="match status" value="1"/>
</dbReference>
<dbReference type="InterPro" id="IPR000390">
    <property type="entry name" value="Small_drug/metabolite_transptr"/>
</dbReference>
<dbReference type="InterPro" id="IPR037185">
    <property type="entry name" value="EmrE-like"/>
</dbReference>
<keyword evidence="10" id="KW-1185">Reference proteome</keyword>
<dbReference type="GO" id="GO:0005886">
    <property type="term" value="C:plasma membrane"/>
    <property type="evidence" value="ECO:0007669"/>
    <property type="project" value="UniProtKB-SubCell"/>
</dbReference>
<dbReference type="EMBL" id="SGWQ01000006">
    <property type="protein sequence ID" value="RZS36855.1"/>
    <property type="molecule type" value="Genomic_DNA"/>
</dbReference>
<evidence type="ECO:0000256" key="8">
    <source>
        <dbReference type="SAM" id="Phobius"/>
    </source>
</evidence>
<dbReference type="GO" id="GO:0022857">
    <property type="term" value="F:transmembrane transporter activity"/>
    <property type="evidence" value="ECO:0007669"/>
    <property type="project" value="InterPro"/>
</dbReference>
<organism evidence="9 10">
    <name type="scientific">Herbihabitans rhizosphaerae</name>
    <dbReference type="NCBI Taxonomy" id="1872711"/>
    <lineage>
        <taxon>Bacteria</taxon>
        <taxon>Bacillati</taxon>
        <taxon>Actinomycetota</taxon>
        <taxon>Actinomycetes</taxon>
        <taxon>Pseudonocardiales</taxon>
        <taxon>Pseudonocardiaceae</taxon>
        <taxon>Herbihabitans</taxon>
    </lineage>
</organism>
<evidence type="ECO:0000256" key="6">
    <source>
        <dbReference type="ARBA" id="ARBA00023136"/>
    </source>
</evidence>
<evidence type="ECO:0000256" key="7">
    <source>
        <dbReference type="RuleBase" id="RU003942"/>
    </source>
</evidence>
<feature type="transmembrane region" description="Helical" evidence="8">
    <location>
        <begin position="35"/>
        <end position="53"/>
    </location>
</feature>
<gene>
    <name evidence="9" type="ORF">EV193_10689</name>
</gene>
<evidence type="ECO:0000256" key="5">
    <source>
        <dbReference type="ARBA" id="ARBA00022989"/>
    </source>
</evidence>
<dbReference type="FunFam" id="1.10.3730.20:FF:000001">
    <property type="entry name" value="Quaternary ammonium compound resistance transporter SugE"/>
    <property type="match status" value="1"/>
</dbReference>
<dbReference type="OrthoDB" id="3175079at2"/>
<evidence type="ECO:0000256" key="1">
    <source>
        <dbReference type="ARBA" id="ARBA00004651"/>
    </source>
</evidence>
<feature type="transmembrane region" description="Helical" evidence="8">
    <location>
        <begin position="60"/>
        <end position="80"/>
    </location>
</feature>
<proteinExistence type="inferred from homology"/>
<evidence type="ECO:0000256" key="2">
    <source>
        <dbReference type="ARBA" id="ARBA00022448"/>
    </source>
</evidence>
<reference evidence="9 10" key="1">
    <citation type="submission" date="2019-02" db="EMBL/GenBank/DDBJ databases">
        <title>Genomic Encyclopedia of Type Strains, Phase IV (KMG-IV): sequencing the most valuable type-strain genomes for metagenomic binning, comparative biology and taxonomic classification.</title>
        <authorList>
            <person name="Goeker M."/>
        </authorList>
    </citation>
    <scope>NUCLEOTIDE SEQUENCE [LARGE SCALE GENOMIC DNA]</scope>
    <source>
        <strain evidence="9 10">DSM 101727</strain>
    </source>
</reference>
<comment type="subcellular location">
    <subcellularLocation>
        <location evidence="1 7">Cell membrane</location>
        <topology evidence="1 7">Multi-pass membrane protein</topology>
    </subcellularLocation>
</comment>
<keyword evidence="5 8" id="KW-1133">Transmembrane helix</keyword>
<keyword evidence="4 7" id="KW-0812">Transmembrane</keyword>